<evidence type="ECO:0000313" key="3">
    <source>
        <dbReference type="Proteomes" id="UP000487350"/>
    </source>
</evidence>
<dbReference type="EMBL" id="WJBU01000003">
    <property type="protein sequence ID" value="MRD46440.1"/>
    <property type="molecule type" value="Genomic_DNA"/>
</dbReference>
<dbReference type="Proteomes" id="UP000487350">
    <property type="component" value="Unassembled WGS sequence"/>
</dbReference>
<feature type="compositionally biased region" description="Polar residues" evidence="1">
    <location>
        <begin position="12"/>
        <end position="25"/>
    </location>
</feature>
<name>A0A844AQB5_9BURK</name>
<reference evidence="2 3" key="1">
    <citation type="submission" date="2019-11" db="EMBL/GenBank/DDBJ databases">
        <title>Caenimonas koreensis gen. nov., sp. nov., isolated from activated sludge.</title>
        <authorList>
            <person name="Seung H.R."/>
        </authorList>
    </citation>
    <scope>NUCLEOTIDE SEQUENCE [LARGE SCALE GENOMIC DNA]</scope>
    <source>
        <strain evidence="2 3">EMB320</strain>
    </source>
</reference>
<dbReference type="OrthoDB" id="9943173at2"/>
<proteinExistence type="predicted"/>
<sequence>MATHPVDPTAPGSGNQEAEPNTSQLPVEPEFGKQLPPPEPENAGVKPPAI</sequence>
<protein>
    <submittedName>
        <fullName evidence="2">Stereocilin</fullName>
    </submittedName>
</protein>
<dbReference type="AlphaFoldDB" id="A0A844AQB5"/>
<gene>
    <name evidence="2" type="ORF">GHT07_04080</name>
</gene>
<organism evidence="2 3">
    <name type="scientific">Caenimonas koreensis DSM 17982</name>
    <dbReference type="NCBI Taxonomy" id="1121255"/>
    <lineage>
        <taxon>Bacteria</taxon>
        <taxon>Pseudomonadati</taxon>
        <taxon>Pseudomonadota</taxon>
        <taxon>Betaproteobacteria</taxon>
        <taxon>Burkholderiales</taxon>
        <taxon>Comamonadaceae</taxon>
        <taxon>Caenimonas</taxon>
    </lineage>
</organism>
<dbReference type="RefSeq" id="WP_153583785.1">
    <property type="nucleotide sequence ID" value="NZ_WJBU01000003.1"/>
</dbReference>
<keyword evidence="3" id="KW-1185">Reference proteome</keyword>
<feature type="region of interest" description="Disordered" evidence="1">
    <location>
        <begin position="1"/>
        <end position="50"/>
    </location>
</feature>
<comment type="caution">
    <text evidence="2">The sequence shown here is derived from an EMBL/GenBank/DDBJ whole genome shotgun (WGS) entry which is preliminary data.</text>
</comment>
<evidence type="ECO:0000313" key="2">
    <source>
        <dbReference type="EMBL" id="MRD46440.1"/>
    </source>
</evidence>
<evidence type="ECO:0000256" key="1">
    <source>
        <dbReference type="SAM" id="MobiDB-lite"/>
    </source>
</evidence>
<accession>A0A844AQB5</accession>